<gene>
    <name evidence="3" type="ORF">SFRA_004060</name>
</gene>
<sequence length="171" mass="17079">MTDSPARADRDGAGADARGGGGGAGDSSGAGAGAGASAHPSICPALRYEDAHAALRQLTGAFGFTEVAVYEDEETGTVVHAELSYGNGVVMLGSTAERGALTDAPPDGGPAGVYVRVADVDAHHRRAVAHGAEILAGPADEPYGARTYTARDTGGHVWSFGDYAPSTMPPG</sequence>
<dbReference type="Gene3D" id="3.30.720.110">
    <property type="match status" value="1"/>
</dbReference>
<keyword evidence="4" id="KW-1185">Reference proteome</keyword>
<evidence type="ECO:0000313" key="3">
    <source>
        <dbReference type="EMBL" id="RKM99368.1"/>
    </source>
</evidence>
<evidence type="ECO:0000256" key="1">
    <source>
        <dbReference type="SAM" id="MobiDB-lite"/>
    </source>
</evidence>
<dbReference type="OrthoDB" id="9806868at2"/>
<dbReference type="Proteomes" id="UP000028058">
    <property type="component" value="Unassembled WGS sequence"/>
</dbReference>
<organism evidence="3 4">
    <name type="scientific">Streptomyces xinghaiensis</name>
    <dbReference type="NCBI Taxonomy" id="1038928"/>
    <lineage>
        <taxon>Bacteria</taxon>
        <taxon>Bacillati</taxon>
        <taxon>Actinomycetota</taxon>
        <taxon>Actinomycetes</taxon>
        <taxon>Kitasatosporales</taxon>
        <taxon>Streptomycetaceae</taxon>
        <taxon>Streptomyces</taxon>
    </lineage>
</organism>
<accession>A0A3R7IYQ5</accession>
<dbReference type="PANTHER" id="PTHR34109">
    <property type="entry name" value="BNAUNNG04460D PROTEIN-RELATED"/>
    <property type="match status" value="1"/>
</dbReference>
<dbReference type="Pfam" id="PF00903">
    <property type="entry name" value="Glyoxalase"/>
    <property type="match status" value="1"/>
</dbReference>
<dbReference type="InterPro" id="IPR004360">
    <property type="entry name" value="Glyas_Fos-R_dOase_dom"/>
</dbReference>
<dbReference type="Gene3D" id="3.30.720.120">
    <property type="match status" value="1"/>
</dbReference>
<dbReference type="AlphaFoldDB" id="A0A3R7IYQ5"/>
<protein>
    <recommendedName>
        <fullName evidence="2">VOC domain-containing protein</fullName>
    </recommendedName>
</protein>
<evidence type="ECO:0000313" key="4">
    <source>
        <dbReference type="Proteomes" id="UP000028058"/>
    </source>
</evidence>
<name>A0A3R7IYQ5_9ACTN</name>
<evidence type="ECO:0000259" key="2">
    <source>
        <dbReference type="PROSITE" id="PS51819"/>
    </source>
</evidence>
<dbReference type="PANTHER" id="PTHR34109:SF1">
    <property type="entry name" value="VOC DOMAIN-CONTAINING PROTEIN"/>
    <property type="match status" value="1"/>
</dbReference>
<comment type="caution">
    <text evidence="3">The sequence shown here is derived from an EMBL/GenBank/DDBJ whole genome shotgun (WGS) entry which is preliminary data.</text>
</comment>
<dbReference type="InterPro" id="IPR029068">
    <property type="entry name" value="Glyas_Bleomycin-R_OHBP_Dase"/>
</dbReference>
<dbReference type="SUPFAM" id="SSF54593">
    <property type="entry name" value="Glyoxalase/Bleomycin resistance protein/Dihydroxybiphenyl dioxygenase"/>
    <property type="match status" value="1"/>
</dbReference>
<reference evidence="3 4" key="1">
    <citation type="journal article" date="2014" name="Genome Announc.">
        <title>Draft Genome Sequence of Streptomyces fradiae ATCC 19609, a Strain Highly Sensitive to Antibiotics.</title>
        <authorList>
            <person name="Bekker O.B."/>
            <person name="Klimina K.M."/>
            <person name="Vatlin A.A."/>
            <person name="Zakharevich N.V."/>
            <person name="Kasianov A.S."/>
            <person name="Danilenko V.N."/>
        </authorList>
    </citation>
    <scope>NUCLEOTIDE SEQUENCE [LARGE SCALE GENOMIC DNA]</scope>
    <source>
        <strain evidence="3 4">ATCC 19609</strain>
    </source>
</reference>
<feature type="region of interest" description="Disordered" evidence="1">
    <location>
        <begin position="1"/>
        <end position="36"/>
    </location>
</feature>
<dbReference type="RefSeq" id="WP_078650264.1">
    <property type="nucleotide sequence ID" value="NZ_CP134822.1"/>
</dbReference>
<dbReference type="InterPro" id="IPR037523">
    <property type="entry name" value="VOC_core"/>
</dbReference>
<feature type="domain" description="VOC" evidence="2">
    <location>
        <begin position="39"/>
        <end position="163"/>
    </location>
</feature>
<feature type="compositionally biased region" description="Gly residues" evidence="1">
    <location>
        <begin position="17"/>
        <end position="34"/>
    </location>
</feature>
<feature type="compositionally biased region" description="Basic and acidic residues" evidence="1">
    <location>
        <begin position="1"/>
        <end position="13"/>
    </location>
</feature>
<dbReference type="EMBL" id="JNAD02000001">
    <property type="protein sequence ID" value="RKM99368.1"/>
    <property type="molecule type" value="Genomic_DNA"/>
</dbReference>
<proteinExistence type="predicted"/>
<dbReference type="PROSITE" id="PS51819">
    <property type="entry name" value="VOC"/>
    <property type="match status" value="1"/>
</dbReference>